<dbReference type="Proteomes" id="UP000663929">
    <property type="component" value="Chromosome"/>
</dbReference>
<evidence type="ECO:0000313" key="4">
    <source>
        <dbReference type="EMBL" id="QTD54257.1"/>
    </source>
</evidence>
<dbReference type="KEGG" id="scor:J3U87_17570"/>
<dbReference type="SUPFAM" id="SSF48056">
    <property type="entry name" value="Di-copper centre-containing domain"/>
    <property type="match status" value="1"/>
</dbReference>
<dbReference type="InterPro" id="IPR002227">
    <property type="entry name" value="Tyrosinase_Cu-bd"/>
</dbReference>
<accession>A0A8A4TY47</accession>
<dbReference type="EMBL" id="CP071793">
    <property type="protein sequence ID" value="QTD54257.1"/>
    <property type="molecule type" value="Genomic_DNA"/>
</dbReference>
<dbReference type="GO" id="GO:0046872">
    <property type="term" value="F:metal ion binding"/>
    <property type="evidence" value="ECO:0007669"/>
    <property type="project" value="UniProtKB-KW"/>
</dbReference>
<reference evidence="4" key="1">
    <citation type="submission" date="2021-03" db="EMBL/GenBank/DDBJ databases">
        <title>Acanthopleuribacteraceae sp. M133.</title>
        <authorList>
            <person name="Wang G."/>
        </authorList>
    </citation>
    <scope>NUCLEOTIDE SEQUENCE</scope>
    <source>
        <strain evidence="4">M133</strain>
    </source>
</reference>
<sequence length="699" mass="80842">MSTTAESKLSRFERVKAILARAACAGTYPYEDYEKYWELEIDKLEAFEIHGIPLIAPEEKPTHSCCGNKEKVAQATHEEPQGSADSRGARSGLIKGLRGEFPFDGKRLPRLPWGADPLPPEEIAFIERWIDDGCPVEDRVHEVSLQAGVDTPGDERAHLIFEPAEDYRPGNALRQRKNLDFLSPAELERLRHAFRELYHLNRWPADRRNYNNQALIHQNHCQHAWERFLPWHRIYMYEFEKALQDVVPEVTLPYWDWTLPRYRDGDLKGDIIPESFKGFLTEQSIRNLERRCRDTCKPDDCAALFPLLTPLVNRLFTSQRTFFDAVIAIWDKAGLDGETLAQRYRTWFIDELLASNSLWYPLRYPAEFQTDDGKPSTINEIIHYHYPSLNDVIQIQSLNNFRDYGGGSRYNDSYGWIDQNPHNTLHIWCGGMNPDYEKEGWAPEQKVPPKGVRIGGRTYHSRKDLYAQPQFGDMFSNLTASFDPIFWPHHINVDRLWWEWQCAHPHCEPADPSAVLTPWNYTVRDTYDIHRFGYEYVVHTCIFPVGHGTPISRMFTQATEIPAEVMSSSKAIELRLHRVPQMPLSCYIRAFVNLRDACAATDFRDNAHFAGYIPIFGHGICYGGPGHCDLPPDRQDRFDLRDRHHNTPRNYRLDVTRCVQHLAATGATRFEVALVVVGVDGREIPDMLRLESVSLNFKD</sequence>
<feature type="domain" description="Tyrosinase copper-binding" evidence="2">
    <location>
        <begin position="223"/>
        <end position="240"/>
    </location>
</feature>
<dbReference type="AlphaFoldDB" id="A0A8A4TY47"/>
<evidence type="ECO:0000313" key="5">
    <source>
        <dbReference type="Proteomes" id="UP000663929"/>
    </source>
</evidence>
<protein>
    <submittedName>
        <fullName evidence="4">Tyrosinase family protein</fullName>
    </submittedName>
</protein>
<dbReference type="PROSITE" id="PS00497">
    <property type="entry name" value="TYROSINASE_1"/>
    <property type="match status" value="1"/>
</dbReference>
<dbReference type="InterPro" id="IPR050316">
    <property type="entry name" value="Tyrosinase/Hemocyanin"/>
</dbReference>
<dbReference type="RefSeq" id="WP_237384354.1">
    <property type="nucleotide sequence ID" value="NZ_CP071793.1"/>
</dbReference>
<evidence type="ECO:0000256" key="1">
    <source>
        <dbReference type="ARBA" id="ARBA00022723"/>
    </source>
</evidence>
<dbReference type="InterPro" id="IPR008922">
    <property type="entry name" value="Di-copper_centre_dom_sf"/>
</dbReference>
<evidence type="ECO:0000259" key="3">
    <source>
        <dbReference type="PROSITE" id="PS00498"/>
    </source>
</evidence>
<dbReference type="PRINTS" id="PR00092">
    <property type="entry name" value="TYROSINASE"/>
</dbReference>
<evidence type="ECO:0000259" key="2">
    <source>
        <dbReference type="PROSITE" id="PS00497"/>
    </source>
</evidence>
<dbReference type="Pfam" id="PF00264">
    <property type="entry name" value="Tyrosinase"/>
    <property type="match status" value="1"/>
</dbReference>
<dbReference type="GO" id="GO:0016491">
    <property type="term" value="F:oxidoreductase activity"/>
    <property type="evidence" value="ECO:0007669"/>
    <property type="project" value="InterPro"/>
</dbReference>
<keyword evidence="1" id="KW-0479">Metal-binding</keyword>
<organism evidence="4 5">
    <name type="scientific">Sulfidibacter corallicola</name>
    <dbReference type="NCBI Taxonomy" id="2818388"/>
    <lineage>
        <taxon>Bacteria</taxon>
        <taxon>Pseudomonadati</taxon>
        <taxon>Acidobacteriota</taxon>
        <taxon>Holophagae</taxon>
        <taxon>Acanthopleuribacterales</taxon>
        <taxon>Acanthopleuribacteraceae</taxon>
        <taxon>Sulfidibacter</taxon>
    </lineage>
</organism>
<gene>
    <name evidence="4" type="ORF">J3U87_17570</name>
</gene>
<name>A0A8A4TY47_SULCO</name>
<dbReference type="PANTHER" id="PTHR11474">
    <property type="entry name" value="TYROSINASE FAMILY MEMBER"/>
    <property type="match status" value="1"/>
</dbReference>
<dbReference type="PROSITE" id="PS00498">
    <property type="entry name" value="TYROSINASE_2"/>
    <property type="match status" value="1"/>
</dbReference>
<proteinExistence type="predicted"/>
<dbReference type="Gene3D" id="1.10.1280.10">
    <property type="entry name" value="Di-copper center containing domain from catechol oxidase"/>
    <property type="match status" value="1"/>
</dbReference>
<feature type="domain" description="Tyrosinase copper-binding" evidence="3">
    <location>
        <begin position="483"/>
        <end position="494"/>
    </location>
</feature>
<keyword evidence="5" id="KW-1185">Reference proteome</keyword>